<dbReference type="PANTHER" id="PTHR32322:SF2">
    <property type="entry name" value="EAMA DOMAIN-CONTAINING PROTEIN"/>
    <property type="match status" value="1"/>
</dbReference>
<dbReference type="Proteomes" id="UP001359469">
    <property type="component" value="Unassembled WGS sequence"/>
</dbReference>
<proteinExistence type="inferred from homology"/>
<organism evidence="9 10">
    <name type="scientific">Dickeya chrysanthemi</name>
    <name type="common">Pectobacterium chrysanthemi</name>
    <name type="synonym">Erwinia chrysanthemi</name>
    <dbReference type="NCBI Taxonomy" id="556"/>
    <lineage>
        <taxon>Bacteria</taxon>
        <taxon>Pseudomonadati</taxon>
        <taxon>Pseudomonadota</taxon>
        <taxon>Gammaproteobacteria</taxon>
        <taxon>Enterobacterales</taxon>
        <taxon>Pectobacteriaceae</taxon>
        <taxon>Dickeya</taxon>
    </lineage>
</organism>
<feature type="transmembrane region" description="Helical" evidence="7">
    <location>
        <begin position="171"/>
        <end position="188"/>
    </location>
</feature>
<dbReference type="Pfam" id="PF00892">
    <property type="entry name" value="EamA"/>
    <property type="match status" value="2"/>
</dbReference>
<evidence type="ECO:0000256" key="5">
    <source>
        <dbReference type="ARBA" id="ARBA00022989"/>
    </source>
</evidence>
<dbReference type="SUPFAM" id="SSF103481">
    <property type="entry name" value="Multidrug resistance efflux transporter EmrE"/>
    <property type="match status" value="2"/>
</dbReference>
<feature type="transmembrane region" description="Helical" evidence="7">
    <location>
        <begin position="26"/>
        <end position="49"/>
    </location>
</feature>
<evidence type="ECO:0000256" key="2">
    <source>
        <dbReference type="ARBA" id="ARBA00007362"/>
    </source>
</evidence>
<dbReference type="EMBL" id="JBBBOO010000010">
    <property type="protein sequence ID" value="MEI7064916.1"/>
    <property type="molecule type" value="Genomic_DNA"/>
</dbReference>
<evidence type="ECO:0000256" key="7">
    <source>
        <dbReference type="SAM" id="Phobius"/>
    </source>
</evidence>
<comment type="subcellular location">
    <subcellularLocation>
        <location evidence="1">Cell membrane</location>
        <topology evidence="1">Multi-pass membrane protein</topology>
    </subcellularLocation>
</comment>
<keyword evidence="5 7" id="KW-1133">Transmembrane helix</keyword>
<feature type="transmembrane region" description="Helical" evidence="7">
    <location>
        <begin position="87"/>
        <end position="108"/>
    </location>
</feature>
<comment type="similarity">
    <text evidence="2">Belongs to the EamA transporter family.</text>
</comment>
<accession>A0ABU8JNA2</accession>
<keyword evidence="6 7" id="KW-0472">Membrane</keyword>
<protein>
    <submittedName>
        <fullName evidence="9">DMT family transporter</fullName>
    </submittedName>
</protein>
<gene>
    <name evidence="9" type="ORF">WCU84_14750</name>
</gene>
<evidence type="ECO:0000313" key="10">
    <source>
        <dbReference type="Proteomes" id="UP001359469"/>
    </source>
</evidence>
<feature type="transmembrane region" description="Helical" evidence="7">
    <location>
        <begin position="232"/>
        <end position="252"/>
    </location>
</feature>
<evidence type="ECO:0000259" key="8">
    <source>
        <dbReference type="Pfam" id="PF00892"/>
    </source>
</evidence>
<keyword evidence="4 7" id="KW-0812">Transmembrane</keyword>
<dbReference type="InterPro" id="IPR050638">
    <property type="entry name" value="AA-Vitamin_Transporters"/>
</dbReference>
<evidence type="ECO:0000256" key="6">
    <source>
        <dbReference type="ARBA" id="ARBA00023136"/>
    </source>
</evidence>
<keyword evidence="3" id="KW-1003">Cell membrane</keyword>
<dbReference type="InterPro" id="IPR037185">
    <property type="entry name" value="EmrE-like"/>
</dbReference>
<evidence type="ECO:0000313" key="9">
    <source>
        <dbReference type="EMBL" id="MEI7064916.1"/>
    </source>
</evidence>
<evidence type="ECO:0000256" key="4">
    <source>
        <dbReference type="ARBA" id="ARBA00022692"/>
    </source>
</evidence>
<feature type="transmembrane region" description="Helical" evidence="7">
    <location>
        <begin position="200"/>
        <end position="220"/>
    </location>
</feature>
<sequence>MQVENVKNPRTAQSYQPVQPQPAGLLLGYVAMAIAVIAWSLFAVSIRAISASPLSIADVALFRFGIPALLLLPWLPARLHQLSNLRLREIIAILVGGGVPYFFIASLGGHLTTAAHVAALIAGTSPLSVALLAFVLFRHRVGTTQLRAILLILVGVVSMVLPGFSTTMMNGSAMLLLASLLWGGYTLAIRRSGLDTIGCVLLLSLPSALLLLGLMTTGVVESHLRSVTLHEMLPFLLIQGLGTGIISSLSYTVAVQKLGPSRSALIGSLCPALAYLLAVPLLGEHFSLPNVIGVVVITLGVILANAPFTPYAKGWRQRLVDRCKITR</sequence>
<name>A0ABU8JNA2_DICCH</name>
<dbReference type="InterPro" id="IPR000620">
    <property type="entry name" value="EamA_dom"/>
</dbReference>
<dbReference type="RefSeq" id="WP_336729952.1">
    <property type="nucleotide sequence ID" value="NZ_JBBBOO010000010.1"/>
</dbReference>
<keyword evidence="10" id="KW-1185">Reference proteome</keyword>
<dbReference type="PANTHER" id="PTHR32322">
    <property type="entry name" value="INNER MEMBRANE TRANSPORTER"/>
    <property type="match status" value="1"/>
</dbReference>
<comment type="caution">
    <text evidence="9">The sequence shown here is derived from an EMBL/GenBank/DDBJ whole genome shotgun (WGS) entry which is preliminary data.</text>
</comment>
<evidence type="ECO:0000256" key="3">
    <source>
        <dbReference type="ARBA" id="ARBA00022475"/>
    </source>
</evidence>
<feature type="domain" description="EamA" evidence="8">
    <location>
        <begin position="171"/>
        <end position="305"/>
    </location>
</feature>
<feature type="transmembrane region" description="Helical" evidence="7">
    <location>
        <begin position="288"/>
        <end position="308"/>
    </location>
</feature>
<feature type="transmembrane region" description="Helical" evidence="7">
    <location>
        <begin position="55"/>
        <end position="75"/>
    </location>
</feature>
<dbReference type="Gene3D" id="1.10.3730.20">
    <property type="match status" value="1"/>
</dbReference>
<evidence type="ECO:0000256" key="1">
    <source>
        <dbReference type="ARBA" id="ARBA00004651"/>
    </source>
</evidence>
<feature type="transmembrane region" description="Helical" evidence="7">
    <location>
        <begin position="148"/>
        <end position="165"/>
    </location>
</feature>
<reference evidence="9 10" key="1">
    <citation type="submission" date="2024-03" db="EMBL/GenBank/DDBJ databases">
        <title>Analysis of soft rot Pectobacteriaceae population diversity in US potato growing regions between 2016 and 2022.</title>
        <authorList>
            <person name="Ma X."/>
            <person name="Zhang X."/>
            <person name="Stodghill P."/>
            <person name="Rioux R."/>
            <person name="Babler B."/>
            <person name="Shrestha S."/>
            <person name="Babler B."/>
            <person name="Rivedal H."/>
            <person name="Frost K."/>
            <person name="Hao J."/>
            <person name="Secor G."/>
            <person name="Swingle B."/>
        </authorList>
    </citation>
    <scope>NUCLEOTIDE SEQUENCE [LARGE SCALE GENOMIC DNA]</scope>
    <source>
        <strain evidence="9 10">SR64</strain>
    </source>
</reference>
<feature type="domain" description="EamA" evidence="8">
    <location>
        <begin position="27"/>
        <end position="160"/>
    </location>
</feature>
<feature type="transmembrane region" description="Helical" evidence="7">
    <location>
        <begin position="264"/>
        <end position="282"/>
    </location>
</feature>
<feature type="transmembrane region" description="Helical" evidence="7">
    <location>
        <begin position="114"/>
        <end position="136"/>
    </location>
</feature>